<protein>
    <submittedName>
        <fullName evidence="2">Uncharacterized protein</fullName>
    </submittedName>
</protein>
<dbReference type="RefSeq" id="XP_012897447.1">
    <property type="nucleotide sequence ID" value="XM_013041993.1"/>
</dbReference>
<evidence type="ECO:0000256" key="1">
    <source>
        <dbReference type="SAM" id="MobiDB-lite"/>
    </source>
</evidence>
<sequence length="324" mass="36631">MSTFFEESERKHLETAIEDILSQFDKKVDERIILKDLISTANLLIQKRNIQKKLVSNSRIFNYNLFAPDNRNALEIMNKLAQSVRVSKLSSISLTDFYSVEASFVLVSPNNLNVNISMSFLRHLDILKQNGKWSTIDYAIYCGDDWDSMMTLAKLSFAHKGPGEPSGYYGFESVIEETIEEPSVSESSSSDLPITGDFSDEYSVHDENEMSEESEHSGEEENAEAANADREVAEEELLQFDVNNDLVKQLGEILNPAMPPEVLLMYLVSMEFISFGSYAISSLHCTGKQPGISMSASTICWLTVRYLQILVQRQSRSGLFVKYF</sequence>
<dbReference type="OrthoDB" id="10484461at2759"/>
<feature type="compositionally biased region" description="Basic and acidic residues" evidence="1">
    <location>
        <begin position="202"/>
        <end position="219"/>
    </location>
</feature>
<accession>D8M5R0</accession>
<evidence type="ECO:0000313" key="3">
    <source>
        <dbReference type="Proteomes" id="UP000008312"/>
    </source>
</evidence>
<dbReference type="GeneID" id="24920387"/>
<dbReference type="AlphaFoldDB" id="D8M5R0"/>
<name>D8M5R0_BLAHO</name>
<feature type="region of interest" description="Disordered" evidence="1">
    <location>
        <begin position="180"/>
        <end position="230"/>
    </location>
</feature>
<evidence type="ECO:0000313" key="2">
    <source>
        <dbReference type="EMBL" id="CBK23399.2"/>
    </source>
</evidence>
<reference evidence="2" key="1">
    <citation type="submission" date="2010-02" db="EMBL/GenBank/DDBJ databases">
        <title>Sequencing and annotation of the Blastocystis hominis genome.</title>
        <authorList>
            <person name="Wincker P."/>
        </authorList>
    </citation>
    <scope>NUCLEOTIDE SEQUENCE</scope>
    <source>
        <strain evidence="2">Singapore isolate B</strain>
    </source>
</reference>
<organism evidence="2">
    <name type="scientific">Blastocystis hominis</name>
    <dbReference type="NCBI Taxonomy" id="12968"/>
    <lineage>
        <taxon>Eukaryota</taxon>
        <taxon>Sar</taxon>
        <taxon>Stramenopiles</taxon>
        <taxon>Bigyra</taxon>
        <taxon>Opalozoa</taxon>
        <taxon>Opalinata</taxon>
        <taxon>Blastocystidae</taxon>
        <taxon>Blastocystis</taxon>
    </lineage>
</organism>
<dbReference type="InParanoid" id="D8M5R0"/>
<dbReference type="EMBL" id="FN668661">
    <property type="protein sequence ID" value="CBK23399.2"/>
    <property type="molecule type" value="Genomic_DNA"/>
</dbReference>
<feature type="compositionally biased region" description="Low complexity" evidence="1">
    <location>
        <begin position="181"/>
        <end position="190"/>
    </location>
</feature>
<keyword evidence="3" id="KW-1185">Reference proteome</keyword>
<dbReference type="Proteomes" id="UP000008312">
    <property type="component" value="Unassembled WGS sequence"/>
</dbReference>
<gene>
    <name evidence="2" type="ORF">GSBLH_T00003282001</name>
</gene>
<proteinExistence type="predicted"/>